<dbReference type="EMBL" id="SWFT01000105">
    <property type="protein sequence ID" value="KAA8900949.1"/>
    <property type="molecule type" value="Genomic_DNA"/>
</dbReference>
<keyword evidence="4" id="KW-1185">Reference proteome</keyword>
<dbReference type="AlphaFoldDB" id="A0A642UKX0"/>
<dbReference type="SUPFAM" id="SSF46565">
    <property type="entry name" value="Chaperone J-domain"/>
    <property type="match status" value="1"/>
</dbReference>
<accession>A0A642UKX0</accession>
<dbReference type="PRINTS" id="PR00625">
    <property type="entry name" value="JDOMAIN"/>
</dbReference>
<dbReference type="OrthoDB" id="342454at2759"/>
<dbReference type="VEuPathDB" id="FungiDB:DIURU_003319"/>
<dbReference type="Gene3D" id="1.10.287.110">
    <property type="entry name" value="DnaJ domain"/>
    <property type="match status" value="1"/>
</dbReference>
<feature type="region of interest" description="Disordered" evidence="1">
    <location>
        <begin position="141"/>
        <end position="190"/>
    </location>
</feature>
<dbReference type="Proteomes" id="UP000449547">
    <property type="component" value="Unassembled WGS sequence"/>
</dbReference>
<dbReference type="OMA" id="NWEDERD"/>
<gene>
    <name evidence="3" type="ORF">DIURU_003319</name>
</gene>
<sequence>MDNIEGILKSEETDLKRDAEIKRILSVHPKDYYAVLDVAFEADAGVIKKRYRQLAMLIHPDKTSLPDAEKAFDIVKKAESILQASGDDQASAVQEKERLDSIYRDVDQDRKRVREALEDLEFQELQQKELEQRHKLNEHAAAKRAEENVSAAAKHKQRWENDRDTRVNSWRSYVSKVEKPKKKKKKKVLA</sequence>
<dbReference type="PROSITE" id="PS50076">
    <property type="entry name" value="DNAJ_2"/>
    <property type="match status" value="1"/>
</dbReference>
<dbReference type="InterPro" id="IPR001623">
    <property type="entry name" value="DnaJ_domain"/>
</dbReference>
<organism evidence="3 4">
    <name type="scientific">Diutina rugosa</name>
    <name type="common">Yeast</name>
    <name type="synonym">Candida rugosa</name>
    <dbReference type="NCBI Taxonomy" id="5481"/>
    <lineage>
        <taxon>Eukaryota</taxon>
        <taxon>Fungi</taxon>
        <taxon>Dikarya</taxon>
        <taxon>Ascomycota</taxon>
        <taxon>Saccharomycotina</taxon>
        <taxon>Pichiomycetes</taxon>
        <taxon>Debaryomycetaceae</taxon>
        <taxon>Diutina</taxon>
    </lineage>
</organism>
<evidence type="ECO:0000256" key="1">
    <source>
        <dbReference type="SAM" id="MobiDB-lite"/>
    </source>
</evidence>
<reference evidence="3 4" key="1">
    <citation type="submission" date="2019-07" db="EMBL/GenBank/DDBJ databases">
        <title>Genome assembly of two rare yeast pathogens: Diutina rugosa and Trichomonascus ciferrii.</title>
        <authorList>
            <person name="Mixao V."/>
            <person name="Saus E."/>
            <person name="Hansen A."/>
            <person name="Lass-Flor C."/>
            <person name="Gabaldon T."/>
        </authorList>
    </citation>
    <scope>NUCLEOTIDE SEQUENCE [LARGE SCALE GENOMIC DNA]</scope>
    <source>
        <strain evidence="3 4">CBS 613</strain>
    </source>
</reference>
<proteinExistence type="predicted"/>
<dbReference type="Pfam" id="PF00226">
    <property type="entry name" value="DnaJ"/>
    <property type="match status" value="1"/>
</dbReference>
<dbReference type="InterPro" id="IPR036869">
    <property type="entry name" value="J_dom_sf"/>
</dbReference>
<evidence type="ECO:0000313" key="3">
    <source>
        <dbReference type="EMBL" id="KAA8900949.1"/>
    </source>
</evidence>
<name>A0A642UKX0_DIURU</name>
<dbReference type="GeneID" id="54781970"/>
<evidence type="ECO:0000259" key="2">
    <source>
        <dbReference type="PROSITE" id="PS50076"/>
    </source>
</evidence>
<protein>
    <recommendedName>
        <fullName evidence="2">J domain-containing protein</fullName>
    </recommendedName>
</protein>
<dbReference type="SMART" id="SM00271">
    <property type="entry name" value="DnaJ"/>
    <property type="match status" value="1"/>
</dbReference>
<dbReference type="RefSeq" id="XP_034011572.1">
    <property type="nucleotide sequence ID" value="XM_034156068.1"/>
</dbReference>
<dbReference type="PANTHER" id="PTHR46620:SF1">
    <property type="entry name" value="J DOMAIN-CONTAINING PROTEIN SPF31"/>
    <property type="match status" value="1"/>
</dbReference>
<evidence type="ECO:0000313" key="4">
    <source>
        <dbReference type="Proteomes" id="UP000449547"/>
    </source>
</evidence>
<dbReference type="PANTHER" id="PTHR46620">
    <property type="entry name" value="J DOMAIN-CONTAINING PROTEIN SPF31"/>
    <property type="match status" value="1"/>
</dbReference>
<feature type="domain" description="J" evidence="2">
    <location>
        <begin position="31"/>
        <end position="103"/>
    </location>
</feature>
<comment type="caution">
    <text evidence="3">The sequence shown here is derived from an EMBL/GenBank/DDBJ whole genome shotgun (WGS) entry which is preliminary data.</text>
</comment>
<feature type="compositionally biased region" description="Basic residues" evidence="1">
    <location>
        <begin position="179"/>
        <end position="190"/>
    </location>
</feature>
<dbReference type="CDD" id="cd06257">
    <property type="entry name" value="DnaJ"/>
    <property type="match status" value="1"/>
</dbReference>